<reference evidence="2" key="1">
    <citation type="submission" date="2023-06" db="EMBL/GenBank/DDBJ databases">
        <title>Genome-scale phylogeny and comparative genomics of the fungal order Sordariales.</title>
        <authorList>
            <consortium name="Lawrence Berkeley National Laboratory"/>
            <person name="Hensen N."/>
            <person name="Bonometti L."/>
            <person name="Westerberg I."/>
            <person name="Brannstrom I.O."/>
            <person name="Guillou S."/>
            <person name="Cros-Aarteil S."/>
            <person name="Calhoun S."/>
            <person name="Haridas S."/>
            <person name="Kuo A."/>
            <person name="Mondo S."/>
            <person name="Pangilinan J."/>
            <person name="Riley R."/>
            <person name="Labutti K."/>
            <person name="Andreopoulos B."/>
            <person name="Lipzen A."/>
            <person name="Chen C."/>
            <person name="Yanf M."/>
            <person name="Daum C."/>
            <person name="Ng V."/>
            <person name="Clum A."/>
            <person name="Steindorff A."/>
            <person name="Ohm R."/>
            <person name="Martin F."/>
            <person name="Silar P."/>
            <person name="Natvig D."/>
            <person name="Lalanne C."/>
            <person name="Gautier V."/>
            <person name="Ament-Velasquez S.L."/>
            <person name="Kruys A."/>
            <person name="Hutchinson M.I."/>
            <person name="Powell A.J."/>
            <person name="Barry K."/>
            <person name="Miller A.N."/>
            <person name="Grigoriev I.V."/>
            <person name="Debuchy R."/>
            <person name="Gladieux P."/>
            <person name="Thoren M.H."/>
            <person name="Johannesson H."/>
        </authorList>
    </citation>
    <scope>NUCLEOTIDE SEQUENCE</scope>
    <source>
        <strain evidence="2">SMH2532-1</strain>
    </source>
</reference>
<evidence type="ECO:0000313" key="3">
    <source>
        <dbReference type="Proteomes" id="UP001174936"/>
    </source>
</evidence>
<accession>A0AA39Y9G8</accession>
<feature type="region of interest" description="Disordered" evidence="1">
    <location>
        <begin position="1"/>
        <end position="23"/>
    </location>
</feature>
<gene>
    <name evidence="2" type="ORF">B0T16DRAFT_408300</name>
</gene>
<proteinExistence type="predicted"/>
<name>A0AA39Y9G8_9PEZI</name>
<dbReference type="Proteomes" id="UP001174936">
    <property type="component" value="Unassembled WGS sequence"/>
</dbReference>
<feature type="compositionally biased region" description="Basic and acidic residues" evidence="1">
    <location>
        <begin position="166"/>
        <end position="179"/>
    </location>
</feature>
<evidence type="ECO:0000313" key="2">
    <source>
        <dbReference type="EMBL" id="KAK0648493.1"/>
    </source>
</evidence>
<dbReference type="AlphaFoldDB" id="A0AA39Y9G8"/>
<feature type="region of interest" description="Disordered" evidence="1">
    <location>
        <begin position="165"/>
        <end position="216"/>
    </location>
</feature>
<dbReference type="EMBL" id="JAULSV010000003">
    <property type="protein sequence ID" value="KAK0648493.1"/>
    <property type="molecule type" value="Genomic_DNA"/>
</dbReference>
<feature type="compositionally biased region" description="Polar residues" evidence="1">
    <location>
        <begin position="14"/>
        <end position="23"/>
    </location>
</feature>
<protein>
    <submittedName>
        <fullName evidence="2">Uncharacterized protein</fullName>
    </submittedName>
</protein>
<organism evidence="2 3">
    <name type="scientific">Cercophora newfieldiana</name>
    <dbReference type="NCBI Taxonomy" id="92897"/>
    <lineage>
        <taxon>Eukaryota</taxon>
        <taxon>Fungi</taxon>
        <taxon>Dikarya</taxon>
        <taxon>Ascomycota</taxon>
        <taxon>Pezizomycotina</taxon>
        <taxon>Sordariomycetes</taxon>
        <taxon>Sordariomycetidae</taxon>
        <taxon>Sordariales</taxon>
        <taxon>Lasiosphaeriaceae</taxon>
        <taxon>Cercophora</taxon>
    </lineage>
</organism>
<keyword evidence="3" id="KW-1185">Reference proteome</keyword>
<feature type="compositionally biased region" description="Polar residues" evidence="1">
    <location>
        <begin position="184"/>
        <end position="200"/>
    </location>
</feature>
<sequence>MTRMPSLSKKPSKPCTTNARNSSKPFIMQTPTFRAFSAIWRAEFYRAALPQDLSRKQSSFFSTATTCLEKKYFGIFAPRYSGAPAKPFVDSFPITPPQVRNPNELPISLWATWVGGLAQVITFRCAFSPRLPMIPRLLPLRPAKDKPPGSLPATTRLARLFSLTEPVRRTADQTPKEAGHSCTARRTSPTESACQSSPPDSRTGAHLAAVKGGSPE</sequence>
<evidence type="ECO:0000256" key="1">
    <source>
        <dbReference type="SAM" id="MobiDB-lite"/>
    </source>
</evidence>
<comment type="caution">
    <text evidence="2">The sequence shown here is derived from an EMBL/GenBank/DDBJ whole genome shotgun (WGS) entry which is preliminary data.</text>
</comment>